<dbReference type="CDD" id="cd02968">
    <property type="entry name" value="SCO"/>
    <property type="match status" value="1"/>
</dbReference>
<name>A0AA39FUX3_9HYME</name>
<protein>
    <recommendedName>
        <fullName evidence="14">Protein SCO1 homolog, mitochondrial</fullName>
    </recommendedName>
</protein>
<keyword evidence="11" id="KW-0812">Transmembrane</keyword>
<dbReference type="GO" id="GO:0016531">
    <property type="term" value="F:copper chaperone activity"/>
    <property type="evidence" value="ECO:0007669"/>
    <property type="project" value="InterPro"/>
</dbReference>
<evidence type="ECO:0000256" key="10">
    <source>
        <dbReference type="PIRSR" id="PIRSR603782-2"/>
    </source>
</evidence>
<dbReference type="SUPFAM" id="SSF52833">
    <property type="entry name" value="Thioredoxin-like"/>
    <property type="match status" value="1"/>
</dbReference>
<comment type="subcellular location">
    <subcellularLocation>
        <location evidence="1 8">Mitochondrion inner membrane</location>
    </subcellularLocation>
</comment>
<keyword evidence="8" id="KW-0143">Chaperone</keyword>
<keyword evidence="3 8" id="KW-0479">Metal-binding</keyword>
<evidence type="ECO:0000256" key="4">
    <source>
        <dbReference type="ARBA" id="ARBA00022792"/>
    </source>
</evidence>
<comment type="subunit">
    <text evidence="8">Homodimer.</text>
</comment>
<evidence type="ECO:0000256" key="11">
    <source>
        <dbReference type="SAM" id="Phobius"/>
    </source>
</evidence>
<dbReference type="GO" id="GO:0006878">
    <property type="term" value="P:intracellular copper ion homeostasis"/>
    <property type="evidence" value="ECO:0007669"/>
    <property type="project" value="UniProtKB-UniRule"/>
</dbReference>
<keyword evidence="6 8" id="KW-0496">Mitochondrion</keyword>
<proteinExistence type="inferred from homology"/>
<keyword evidence="4 8" id="KW-0999">Mitochondrion inner membrane</keyword>
<evidence type="ECO:0000313" key="13">
    <source>
        <dbReference type="Proteomes" id="UP001168990"/>
    </source>
</evidence>
<feature type="disulfide bond" description="Redox-active" evidence="10">
    <location>
        <begin position="129"/>
        <end position="133"/>
    </location>
</feature>
<evidence type="ECO:0000256" key="2">
    <source>
        <dbReference type="ARBA" id="ARBA00010996"/>
    </source>
</evidence>
<feature type="binding site" evidence="9">
    <location>
        <position position="219"/>
    </location>
    <ligand>
        <name>Cu cation</name>
        <dbReference type="ChEBI" id="CHEBI:23378"/>
    </ligand>
</feature>
<evidence type="ECO:0000256" key="7">
    <source>
        <dbReference type="ARBA" id="ARBA00023136"/>
    </source>
</evidence>
<keyword evidence="7 11" id="KW-0472">Membrane</keyword>
<comment type="function">
    <text evidence="8">Copper metallochaperone essential for the synthesis and maturation of cytochrome c oxidase subunit II (MT-CO2/COX2) by facilitating the incorporation of copper into the Cu(A) site of MT-CO2/COX2.</text>
</comment>
<dbReference type="GO" id="GO:0005507">
    <property type="term" value="F:copper ion binding"/>
    <property type="evidence" value="ECO:0007669"/>
    <property type="project" value="InterPro"/>
</dbReference>
<dbReference type="Proteomes" id="UP001168990">
    <property type="component" value="Unassembled WGS sequence"/>
</dbReference>
<comment type="similarity">
    <text evidence="2 8">Belongs to the SCO1/2 family.</text>
</comment>
<dbReference type="Pfam" id="PF02630">
    <property type="entry name" value="SCO1-SenC"/>
    <property type="match status" value="1"/>
</dbReference>
<dbReference type="GO" id="GO:0033617">
    <property type="term" value="P:mitochondrial respiratory chain complex IV assembly"/>
    <property type="evidence" value="ECO:0007669"/>
    <property type="project" value="TreeGrafter"/>
</dbReference>
<dbReference type="InterPro" id="IPR036249">
    <property type="entry name" value="Thioredoxin-like_sf"/>
</dbReference>
<dbReference type="GO" id="GO:0005743">
    <property type="term" value="C:mitochondrial inner membrane"/>
    <property type="evidence" value="ECO:0007669"/>
    <property type="project" value="UniProtKB-SubCell"/>
</dbReference>
<evidence type="ECO:0000256" key="3">
    <source>
        <dbReference type="ARBA" id="ARBA00022723"/>
    </source>
</evidence>
<feature type="binding site" evidence="9">
    <location>
        <position position="129"/>
    </location>
    <ligand>
        <name>Cu cation</name>
        <dbReference type="ChEBI" id="CHEBI:23378"/>
    </ligand>
</feature>
<reference evidence="12" key="1">
    <citation type="journal article" date="2023" name="bioRxiv">
        <title>Scaffold-level genome assemblies of two parasitoid biocontrol wasps reveal the parthenogenesis mechanism and an associated novel virus.</title>
        <authorList>
            <person name="Inwood S."/>
            <person name="Skelly J."/>
            <person name="Guhlin J."/>
            <person name="Harrop T."/>
            <person name="Goldson S."/>
            <person name="Dearden P."/>
        </authorList>
    </citation>
    <scope>NUCLEOTIDE SEQUENCE</scope>
    <source>
        <strain evidence="12">Irish</strain>
        <tissue evidence="12">Whole body</tissue>
    </source>
</reference>
<evidence type="ECO:0000256" key="8">
    <source>
        <dbReference type="PIRNR" id="PIRNR037736"/>
    </source>
</evidence>
<feature type="binding site" evidence="9">
    <location>
        <position position="133"/>
    </location>
    <ligand>
        <name>Cu cation</name>
        <dbReference type="ChEBI" id="CHEBI:23378"/>
    </ligand>
</feature>
<dbReference type="Gene3D" id="3.40.30.10">
    <property type="entry name" value="Glutaredoxin"/>
    <property type="match status" value="1"/>
</dbReference>
<dbReference type="EMBL" id="JAQQBS010000001">
    <property type="protein sequence ID" value="KAK0176302.1"/>
    <property type="molecule type" value="Genomic_DNA"/>
</dbReference>
<keyword evidence="13" id="KW-1185">Reference proteome</keyword>
<sequence length="278" mass="31696">MASLILRALCKPQLCSRSVFTQKRNILITRRLRQANPNELPKRAPKLSKLAPMTWKSFAIGSVLGCVFLGYLYYLKQEKDLRLDRERRRAIGKANIGGKFELINSKGETVKSDDFLGQWVLLYFGFTHCPDICPDEVEKMVSTVDKLEKEHNFKVQPIFISVDPDRDTPKVVETYCKEFSDKIIGLTGTHEQVAQACKAYRVYYSNGPKDTDNDYIVDHTIIMYLIDPDGLFVDYYGQSNTYDQILGSILLHMAKLARIKGEKSLWPSFNFKTSGSAA</sequence>
<dbReference type="FunFam" id="3.40.30.10:FF:000013">
    <property type="entry name" value="Blast:Protein SCO1 homolog, mitochondrial"/>
    <property type="match status" value="1"/>
</dbReference>
<evidence type="ECO:0000256" key="6">
    <source>
        <dbReference type="ARBA" id="ARBA00023128"/>
    </source>
</evidence>
<evidence type="ECO:0000313" key="12">
    <source>
        <dbReference type="EMBL" id="KAK0176302.1"/>
    </source>
</evidence>
<feature type="transmembrane region" description="Helical" evidence="11">
    <location>
        <begin position="55"/>
        <end position="75"/>
    </location>
</feature>
<dbReference type="InterPro" id="IPR003782">
    <property type="entry name" value="SCO1/SenC"/>
</dbReference>
<keyword evidence="10" id="KW-1015">Disulfide bond</keyword>
<reference evidence="12" key="2">
    <citation type="submission" date="2023-03" db="EMBL/GenBank/DDBJ databases">
        <authorList>
            <person name="Inwood S.N."/>
            <person name="Skelly J.G."/>
            <person name="Guhlin J."/>
            <person name="Harrop T.W.R."/>
            <person name="Goldson S.G."/>
            <person name="Dearden P.K."/>
        </authorList>
    </citation>
    <scope>NUCLEOTIDE SEQUENCE</scope>
    <source>
        <strain evidence="12">Irish</strain>
        <tissue evidence="12">Whole body</tissue>
    </source>
</reference>
<accession>A0AA39FUX3</accession>
<evidence type="ECO:0000256" key="5">
    <source>
        <dbReference type="ARBA" id="ARBA00023008"/>
    </source>
</evidence>
<dbReference type="PANTHER" id="PTHR12151:SF5">
    <property type="entry name" value="AT19154P"/>
    <property type="match status" value="1"/>
</dbReference>
<keyword evidence="5 8" id="KW-0186">Copper</keyword>
<comment type="caution">
    <text evidence="12">The sequence shown here is derived from an EMBL/GenBank/DDBJ whole genome shotgun (WGS) entry which is preliminary data.</text>
</comment>
<dbReference type="PANTHER" id="PTHR12151">
    <property type="entry name" value="ELECTRON TRANSPORT PROTIN SCO1/SENC FAMILY MEMBER"/>
    <property type="match status" value="1"/>
</dbReference>
<evidence type="ECO:0000256" key="9">
    <source>
        <dbReference type="PIRSR" id="PIRSR037736-1"/>
    </source>
</evidence>
<gene>
    <name evidence="12" type="ORF">PV328_000449</name>
</gene>
<dbReference type="InterPro" id="IPR017276">
    <property type="entry name" value="Synth_of_cyt-c-oxidase_Sco1/2"/>
</dbReference>
<keyword evidence="11" id="KW-1133">Transmembrane helix</keyword>
<organism evidence="12 13">
    <name type="scientific">Microctonus aethiopoides</name>
    <dbReference type="NCBI Taxonomy" id="144406"/>
    <lineage>
        <taxon>Eukaryota</taxon>
        <taxon>Metazoa</taxon>
        <taxon>Ecdysozoa</taxon>
        <taxon>Arthropoda</taxon>
        <taxon>Hexapoda</taxon>
        <taxon>Insecta</taxon>
        <taxon>Pterygota</taxon>
        <taxon>Neoptera</taxon>
        <taxon>Endopterygota</taxon>
        <taxon>Hymenoptera</taxon>
        <taxon>Apocrita</taxon>
        <taxon>Ichneumonoidea</taxon>
        <taxon>Braconidae</taxon>
        <taxon>Euphorinae</taxon>
        <taxon>Microctonus</taxon>
    </lineage>
</organism>
<dbReference type="PIRSF" id="PIRSF037736">
    <property type="entry name" value="SCO1"/>
    <property type="match status" value="1"/>
</dbReference>
<evidence type="ECO:0008006" key="14">
    <source>
        <dbReference type="Google" id="ProtNLM"/>
    </source>
</evidence>
<evidence type="ECO:0000256" key="1">
    <source>
        <dbReference type="ARBA" id="ARBA00004273"/>
    </source>
</evidence>
<dbReference type="AlphaFoldDB" id="A0AA39FUX3"/>